<feature type="domain" description="SGNH hydrolase-type esterase" evidence="3">
    <location>
        <begin position="104"/>
        <end position="296"/>
    </location>
</feature>
<dbReference type="Pfam" id="PF13472">
    <property type="entry name" value="Lipase_GDSL_2"/>
    <property type="match status" value="1"/>
</dbReference>
<dbReference type="InterPro" id="IPR013830">
    <property type="entry name" value="SGNH_hydro"/>
</dbReference>
<keyword evidence="2" id="KW-1133">Transmembrane helix</keyword>
<dbReference type="InterPro" id="IPR036514">
    <property type="entry name" value="SGNH_hydro_sf"/>
</dbReference>
<dbReference type="RefSeq" id="WP_270897320.1">
    <property type="nucleotide sequence ID" value="NZ_JBHSPF010000067.1"/>
</dbReference>
<accession>A0ABW0U974</accession>
<name>A0ABW0U974_9BACI</name>
<dbReference type="PANTHER" id="PTHR30383">
    <property type="entry name" value="THIOESTERASE 1/PROTEASE 1/LYSOPHOSPHOLIPASE L1"/>
    <property type="match status" value="1"/>
</dbReference>
<dbReference type="GO" id="GO:0016787">
    <property type="term" value="F:hydrolase activity"/>
    <property type="evidence" value="ECO:0007669"/>
    <property type="project" value="UniProtKB-KW"/>
</dbReference>
<evidence type="ECO:0000256" key="2">
    <source>
        <dbReference type="SAM" id="Phobius"/>
    </source>
</evidence>
<keyword evidence="5" id="KW-1185">Reference proteome</keyword>
<reference evidence="5" key="1">
    <citation type="journal article" date="2019" name="Int. J. Syst. Evol. Microbiol.">
        <title>The Global Catalogue of Microorganisms (GCM) 10K type strain sequencing project: providing services to taxonomists for standard genome sequencing and annotation.</title>
        <authorList>
            <consortium name="The Broad Institute Genomics Platform"/>
            <consortium name="The Broad Institute Genome Sequencing Center for Infectious Disease"/>
            <person name="Wu L."/>
            <person name="Ma J."/>
        </authorList>
    </citation>
    <scope>NUCLEOTIDE SEQUENCE [LARGE SCALE GENOMIC DNA]</scope>
    <source>
        <strain evidence="5">CGMCC 1.15790</strain>
    </source>
</reference>
<dbReference type="Proteomes" id="UP001596143">
    <property type="component" value="Unassembled WGS sequence"/>
</dbReference>
<sequence length="328" mass="37201">MKKRTHYYKYIWPIGIIVIVLLFVSSIPSFHSENSVVTEKTDVVSSPSMNEEATEEIEAPVQEQTGGEEEPETETLSQEIQAAVASIVENARSLLIQPNLKIVAVGDSLTQGVGDESKNGGYVGILEKMIKESHDDATFDIENHGKRGRRTDHLIKRLENDEEMNKAIAEADVILLTIGANDIMQIVRNHFDNLTYEVFANEIDDYEERLQTLFASIREKNNEAPLYLIGVFNPFHLYFDYIPELNQIIDDWNAVGQRVVKRDGNGEFIPIDDIFLGADETYFAEDNFHPNQQGYAFIGKRVFQYVEPVITTDPPPSIEGEREENDDN</sequence>
<organism evidence="4 5">
    <name type="scientific">Aliibacillus thermotolerans</name>
    <dbReference type="NCBI Taxonomy" id="1834418"/>
    <lineage>
        <taxon>Bacteria</taxon>
        <taxon>Bacillati</taxon>
        <taxon>Bacillota</taxon>
        <taxon>Bacilli</taxon>
        <taxon>Bacillales</taxon>
        <taxon>Bacillaceae</taxon>
        <taxon>Aliibacillus</taxon>
    </lineage>
</organism>
<gene>
    <name evidence="4" type="ORF">ACFPTR_12580</name>
</gene>
<keyword evidence="2" id="KW-0472">Membrane</keyword>
<proteinExistence type="predicted"/>
<evidence type="ECO:0000313" key="5">
    <source>
        <dbReference type="Proteomes" id="UP001596143"/>
    </source>
</evidence>
<dbReference type="PANTHER" id="PTHR30383:SF27">
    <property type="entry name" value="SPORE GERMINATION LIPASE LIPC"/>
    <property type="match status" value="1"/>
</dbReference>
<protein>
    <submittedName>
        <fullName evidence="4">SGNH/GDSL hydrolase family protein</fullName>
    </submittedName>
</protein>
<dbReference type="InterPro" id="IPR051532">
    <property type="entry name" value="Ester_Hydrolysis_Enzymes"/>
</dbReference>
<comment type="caution">
    <text evidence="4">The sequence shown here is derived from an EMBL/GenBank/DDBJ whole genome shotgun (WGS) entry which is preliminary data.</text>
</comment>
<feature type="region of interest" description="Disordered" evidence="1">
    <location>
        <begin position="41"/>
        <end position="74"/>
    </location>
</feature>
<keyword evidence="4" id="KW-0378">Hydrolase</keyword>
<evidence type="ECO:0000313" key="4">
    <source>
        <dbReference type="EMBL" id="MFC5629688.1"/>
    </source>
</evidence>
<keyword evidence="2" id="KW-0812">Transmembrane</keyword>
<evidence type="ECO:0000256" key="1">
    <source>
        <dbReference type="SAM" id="MobiDB-lite"/>
    </source>
</evidence>
<evidence type="ECO:0000259" key="3">
    <source>
        <dbReference type="Pfam" id="PF13472"/>
    </source>
</evidence>
<feature type="transmembrane region" description="Helical" evidence="2">
    <location>
        <begin position="7"/>
        <end position="27"/>
    </location>
</feature>
<dbReference type="CDD" id="cd04506">
    <property type="entry name" value="SGNH_hydrolase_YpmR_like"/>
    <property type="match status" value="1"/>
</dbReference>
<dbReference type="Gene3D" id="3.40.50.1110">
    <property type="entry name" value="SGNH hydrolase"/>
    <property type="match status" value="1"/>
</dbReference>
<feature type="compositionally biased region" description="Polar residues" evidence="1">
    <location>
        <begin position="41"/>
        <end position="51"/>
    </location>
</feature>
<dbReference type="EMBL" id="JBHSPF010000067">
    <property type="protein sequence ID" value="MFC5629688.1"/>
    <property type="molecule type" value="Genomic_DNA"/>
</dbReference>
<dbReference type="SUPFAM" id="SSF52266">
    <property type="entry name" value="SGNH hydrolase"/>
    <property type="match status" value="1"/>
</dbReference>